<dbReference type="Proteomes" id="UP001597417">
    <property type="component" value="Unassembled WGS sequence"/>
</dbReference>
<evidence type="ECO:0008006" key="4">
    <source>
        <dbReference type="Google" id="ProtNLM"/>
    </source>
</evidence>
<dbReference type="RefSeq" id="WP_378269733.1">
    <property type="nucleotide sequence ID" value="NZ_JBHUKR010000021.1"/>
</dbReference>
<dbReference type="EMBL" id="JBHUKR010000021">
    <property type="protein sequence ID" value="MFD2421258.1"/>
    <property type="molecule type" value="Genomic_DNA"/>
</dbReference>
<evidence type="ECO:0000256" key="1">
    <source>
        <dbReference type="SAM" id="SignalP"/>
    </source>
</evidence>
<reference evidence="3" key="1">
    <citation type="journal article" date="2019" name="Int. J. Syst. Evol. Microbiol.">
        <title>The Global Catalogue of Microorganisms (GCM) 10K type strain sequencing project: providing services to taxonomists for standard genome sequencing and annotation.</title>
        <authorList>
            <consortium name="The Broad Institute Genomics Platform"/>
            <consortium name="The Broad Institute Genome Sequencing Center for Infectious Disease"/>
            <person name="Wu L."/>
            <person name="Ma J."/>
        </authorList>
    </citation>
    <scope>NUCLEOTIDE SEQUENCE [LARGE SCALE GENOMIC DNA]</scope>
    <source>
        <strain evidence="3">CGMCC 4.7645</strain>
    </source>
</reference>
<name>A0ABW5G2L6_9PSEU</name>
<proteinExistence type="predicted"/>
<feature type="signal peptide" evidence="1">
    <location>
        <begin position="1"/>
        <end position="28"/>
    </location>
</feature>
<sequence length="286" mass="30762">MHWGLRRTAALLASGTLALAVVAAPAEAATGWTQTGHSTEFTPTHNEGVATVNPPGGTPYQYYTGTLSVPPDLVANWNHIGDPDSSRGYIFDDFQYSGSNPSSKLFRVTTPAGTHYDYTHTLVSGEEYNNSWVAVSPDARWMVNGEWDTMNRFLVFPAPILNSSTSPTGGNLDIATYLKLDHPVRDVQGCTFFSATRLLCSSDDSGTDLFPTAKQLLQVDLPHALDGTEITGHVTSLGPLPLNSICSGNFEVEGIDYDATSGNLRVLIIEPGVCAAVTDLYTFRQG</sequence>
<organism evidence="2 3">
    <name type="scientific">Amycolatopsis pigmentata</name>
    <dbReference type="NCBI Taxonomy" id="450801"/>
    <lineage>
        <taxon>Bacteria</taxon>
        <taxon>Bacillati</taxon>
        <taxon>Actinomycetota</taxon>
        <taxon>Actinomycetes</taxon>
        <taxon>Pseudonocardiales</taxon>
        <taxon>Pseudonocardiaceae</taxon>
        <taxon>Amycolatopsis</taxon>
    </lineage>
</organism>
<comment type="caution">
    <text evidence="2">The sequence shown here is derived from an EMBL/GenBank/DDBJ whole genome shotgun (WGS) entry which is preliminary data.</text>
</comment>
<accession>A0ABW5G2L6</accession>
<gene>
    <name evidence="2" type="ORF">ACFSXZ_33510</name>
</gene>
<keyword evidence="1" id="KW-0732">Signal</keyword>
<evidence type="ECO:0000313" key="3">
    <source>
        <dbReference type="Proteomes" id="UP001597417"/>
    </source>
</evidence>
<keyword evidence="3" id="KW-1185">Reference proteome</keyword>
<feature type="chain" id="PRO_5045615758" description="Secreted protein" evidence="1">
    <location>
        <begin position="29"/>
        <end position="286"/>
    </location>
</feature>
<protein>
    <recommendedName>
        <fullName evidence="4">Secreted protein</fullName>
    </recommendedName>
</protein>
<evidence type="ECO:0000313" key="2">
    <source>
        <dbReference type="EMBL" id="MFD2421258.1"/>
    </source>
</evidence>